<feature type="modified residue" description="Phosphohistidine" evidence="12">
    <location>
        <position position="44"/>
    </location>
</feature>
<evidence type="ECO:0000259" key="15">
    <source>
        <dbReference type="PROSITE" id="PS50851"/>
    </source>
</evidence>
<dbReference type="InterPro" id="IPR004358">
    <property type="entry name" value="Sig_transdc_His_kin-like_C"/>
</dbReference>
<gene>
    <name evidence="17" type="ORF">R8Z52_07590</name>
</gene>
<dbReference type="CDD" id="cd00088">
    <property type="entry name" value="HPT"/>
    <property type="match status" value="1"/>
</dbReference>
<dbReference type="PROSITE" id="PS50109">
    <property type="entry name" value="HIS_KIN"/>
    <property type="match status" value="1"/>
</dbReference>
<dbReference type="Gene3D" id="1.20.120.160">
    <property type="entry name" value="HPT domain"/>
    <property type="match status" value="1"/>
</dbReference>
<feature type="domain" description="CheW-like" evidence="15">
    <location>
        <begin position="645"/>
        <end position="775"/>
    </location>
</feature>
<dbReference type="PROSITE" id="PS50894">
    <property type="entry name" value="HPT"/>
    <property type="match status" value="1"/>
</dbReference>
<dbReference type="EMBL" id="CP138203">
    <property type="protein sequence ID" value="WPC75049.1"/>
    <property type="molecule type" value="Genomic_DNA"/>
</dbReference>
<dbReference type="CDD" id="cd00731">
    <property type="entry name" value="CheA_reg"/>
    <property type="match status" value="1"/>
</dbReference>
<reference evidence="17 18" key="1">
    <citation type="submission" date="2023-11" db="EMBL/GenBank/DDBJ databases">
        <title>Plant-associative lifestyle of Vibrio porteresiae and its evolutionary dynamics.</title>
        <authorList>
            <person name="Rameshkumar N."/>
            <person name="Kirti K."/>
        </authorList>
    </citation>
    <scope>NUCLEOTIDE SEQUENCE [LARGE SCALE GENOMIC DNA]</scope>
    <source>
        <strain evidence="17 18">MSSRF30</strain>
    </source>
</reference>
<dbReference type="SUPFAM" id="SSF55874">
    <property type="entry name" value="ATPase domain of HSP90 chaperone/DNA topoisomerase II/histidine kinase"/>
    <property type="match status" value="1"/>
</dbReference>
<dbReference type="InterPro" id="IPR005467">
    <property type="entry name" value="His_kinase_dom"/>
</dbReference>
<dbReference type="SMART" id="SM00387">
    <property type="entry name" value="HATPase_c"/>
    <property type="match status" value="1"/>
</dbReference>
<dbReference type="PROSITE" id="PS50851">
    <property type="entry name" value="CHEW"/>
    <property type="match status" value="1"/>
</dbReference>
<dbReference type="InterPro" id="IPR036890">
    <property type="entry name" value="HATPase_C_sf"/>
</dbReference>
<evidence type="ECO:0000256" key="2">
    <source>
        <dbReference type="ARBA" id="ARBA00012438"/>
    </source>
</evidence>
<feature type="region of interest" description="Disordered" evidence="13">
    <location>
        <begin position="288"/>
        <end position="322"/>
    </location>
</feature>
<dbReference type="Gene3D" id="2.30.30.40">
    <property type="entry name" value="SH3 Domains"/>
    <property type="match status" value="1"/>
</dbReference>
<keyword evidence="5 12" id="KW-0597">Phosphoprotein</keyword>
<dbReference type="Pfam" id="PF02518">
    <property type="entry name" value="HATPase_c"/>
    <property type="match status" value="1"/>
</dbReference>
<dbReference type="PANTHER" id="PTHR43395:SF10">
    <property type="entry name" value="CHEMOTAXIS PROTEIN CHEA"/>
    <property type="match status" value="1"/>
</dbReference>
<evidence type="ECO:0000256" key="9">
    <source>
        <dbReference type="ARBA" id="ARBA00022840"/>
    </source>
</evidence>
<dbReference type="SMART" id="SM00073">
    <property type="entry name" value="HPT"/>
    <property type="match status" value="1"/>
</dbReference>
<dbReference type="SUPFAM" id="SSF47384">
    <property type="entry name" value="Homodimeric domain of signal transducing histidine kinase"/>
    <property type="match status" value="1"/>
</dbReference>
<evidence type="ECO:0000313" key="18">
    <source>
        <dbReference type="Proteomes" id="UP001304071"/>
    </source>
</evidence>
<dbReference type="SMART" id="SM01231">
    <property type="entry name" value="H-kinase_dim"/>
    <property type="match status" value="1"/>
</dbReference>
<dbReference type="PRINTS" id="PR00344">
    <property type="entry name" value="BCTRLSENSOR"/>
</dbReference>
<dbReference type="Gene3D" id="3.30.565.10">
    <property type="entry name" value="Histidine kinase-like ATPase, C-terminal domain"/>
    <property type="match status" value="1"/>
</dbReference>
<accession>A0ABZ0QF68</accession>
<dbReference type="Pfam" id="PF01627">
    <property type="entry name" value="Hpt"/>
    <property type="match status" value="1"/>
</dbReference>
<evidence type="ECO:0000256" key="11">
    <source>
        <dbReference type="ARBA" id="ARBA00035100"/>
    </source>
</evidence>
<evidence type="ECO:0000256" key="4">
    <source>
        <dbReference type="ARBA" id="ARBA00022500"/>
    </source>
</evidence>
<dbReference type="InterPro" id="IPR037006">
    <property type="entry name" value="CheA-like_homodim_sf"/>
</dbReference>
<feature type="compositionally biased region" description="Acidic residues" evidence="13">
    <location>
        <begin position="292"/>
        <end position="301"/>
    </location>
</feature>
<evidence type="ECO:0000256" key="12">
    <source>
        <dbReference type="PROSITE-ProRule" id="PRU00110"/>
    </source>
</evidence>
<keyword evidence="7" id="KW-0547">Nucleotide-binding</keyword>
<proteinExistence type="predicted"/>
<dbReference type="GO" id="GO:0004673">
    <property type="term" value="F:protein histidine kinase activity"/>
    <property type="evidence" value="ECO:0007669"/>
    <property type="project" value="UniProtKB-EC"/>
</dbReference>
<dbReference type="SUPFAM" id="SSF47226">
    <property type="entry name" value="Histidine-containing phosphotransfer domain, HPT domain"/>
    <property type="match status" value="1"/>
</dbReference>
<dbReference type="Pfam" id="PF01584">
    <property type="entry name" value="CheW"/>
    <property type="match status" value="1"/>
</dbReference>
<feature type="domain" description="Histidine kinase" evidence="14">
    <location>
        <begin position="401"/>
        <end position="643"/>
    </location>
</feature>
<dbReference type="RefSeq" id="WP_261895454.1">
    <property type="nucleotide sequence ID" value="NZ_AP024895.1"/>
</dbReference>
<feature type="compositionally biased region" description="Basic and acidic residues" evidence="13">
    <location>
        <begin position="376"/>
        <end position="388"/>
    </location>
</feature>
<evidence type="ECO:0000256" key="8">
    <source>
        <dbReference type="ARBA" id="ARBA00022777"/>
    </source>
</evidence>
<feature type="region of interest" description="Disordered" evidence="13">
    <location>
        <begin position="342"/>
        <end position="397"/>
    </location>
</feature>
<keyword evidence="18" id="KW-1185">Reference proteome</keyword>
<evidence type="ECO:0000256" key="7">
    <source>
        <dbReference type="ARBA" id="ARBA00022741"/>
    </source>
</evidence>
<evidence type="ECO:0000256" key="3">
    <source>
        <dbReference type="ARBA" id="ARBA00021495"/>
    </source>
</evidence>
<keyword evidence="10" id="KW-0902">Two-component regulatory system</keyword>
<keyword evidence="8" id="KW-0418">Kinase</keyword>
<dbReference type="SMART" id="SM00260">
    <property type="entry name" value="CheW"/>
    <property type="match status" value="1"/>
</dbReference>
<dbReference type="PANTHER" id="PTHR43395">
    <property type="entry name" value="SENSOR HISTIDINE KINASE CHEA"/>
    <property type="match status" value="1"/>
</dbReference>
<evidence type="ECO:0000256" key="1">
    <source>
        <dbReference type="ARBA" id="ARBA00000085"/>
    </source>
</evidence>
<name>A0ABZ0QF68_9VIBR</name>
<comment type="function">
    <text evidence="11">Involved in the transmission of sensory signals from the chemoreceptors to the flagellar motors. CheA is autophosphorylated; it can transfer its phosphate group to either CheB or CheY.</text>
</comment>
<dbReference type="InterPro" id="IPR003594">
    <property type="entry name" value="HATPase_dom"/>
</dbReference>
<dbReference type="InterPro" id="IPR008207">
    <property type="entry name" value="Sig_transdc_His_kin_Hpt_dom"/>
</dbReference>
<dbReference type="Gene3D" id="1.10.287.560">
    <property type="entry name" value="Histidine kinase CheA-like, homodimeric domain"/>
    <property type="match status" value="1"/>
</dbReference>
<keyword evidence="6 17" id="KW-0808">Transferase</keyword>
<evidence type="ECO:0000259" key="14">
    <source>
        <dbReference type="PROSITE" id="PS50109"/>
    </source>
</evidence>
<keyword evidence="4" id="KW-0145">Chemotaxis</keyword>
<dbReference type="Proteomes" id="UP001304071">
    <property type="component" value="Chromosome 1"/>
</dbReference>
<evidence type="ECO:0000313" key="17">
    <source>
        <dbReference type="EMBL" id="WPC75049.1"/>
    </source>
</evidence>
<evidence type="ECO:0000256" key="13">
    <source>
        <dbReference type="SAM" id="MobiDB-lite"/>
    </source>
</evidence>
<dbReference type="Pfam" id="PF02895">
    <property type="entry name" value="H-kinase_dim"/>
    <property type="match status" value="1"/>
</dbReference>
<sequence>MIGPIETFQTEAREHLEALESALLDLEEDGDNFELINRAFRAMHTIKGGAGMFGFIQLTEFTHHVENLLDKIRTGELKINSDIIGLLLDIGDFTGTLLDDPNFTDEQHAKAEQFIDRITALSHVDSPAVISEETVQDTAEIAPEIATEVVAENTPLPKLKLMVFRVNFAPDINSFRAGLDVFPILNELHQCGELFVTTVDEPIPHIADYDPESAYLRFECVLVTLKNRQFIDDIFMFVCDDWAITIEPIDIEGFNAKEGSLRDFLHAQGHISAQQANIIERDVSPASLIESSETEPSEIEPSEIASSDIQESATEPSDAASFEADVADAESLETEVLEAAAQEISEIPIEPKTSSSPVLELPDAKVPASVTPNLVKRSETESTAKKPESSASHDASKATIRVAAEKLDSLMNLVGELVIVQARLNQFATQSENEEVLAIAEELDLLTNQMRDETFGIRLVPIGTTFGRFRRLVRDLSVDLHKQITLETEGEETELDKMVIDKLSDPLIHIIRNSIDHGIESPEERLAANKPANGTIRLKAEHAESHVLITITDDGKGLNGSKIREKALDKGLINANDDLSEEQLHQLIFEPGFSTAAVISDISGRGVGMDVVRRSIQELGGKVLLKSTQGKGTQIKISLPMTLAIIEGLLVQVGEEHFVLPLNSVEECIELPVNVASGKKRIIEVRGQQIPYIALREHFSVQGEKPRIEQVVVLHNEEERFGFCVDEVVGQYQTVIKRLGRFYEGIVGFSGATIMGDGNVAIVLDPQSIIESTAM</sequence>
<evidence type="ECO:0000259" key="16">
    <source>
        <dbReference type="PROSITE" id="PS50894"/>
    </source>
</evidence>
<dbReference type="InterPro" id="IPR051315">
    <property type="entry name" value="Bact_Chemotaxis_CheA"/>
</dbReference>
<dbReference type="SUPFAM" id="SSF50341">
    <property type="entry name" value="CheW-like"/>
    <property type="match status" value="1"/>
</dbReference>
<evidence type="ECO:0000256" key="6">
    <source>
        <dbReference type="ARBA" id="ARBA00022679"/>
    </source>
</evidence>
<comment type="catalytic activity">
    <reaction evidence="1">
        <text>ATP + protein L-histidine = ADP + protein N-phospho-L-histidine.</text>
        <dbReference type="EC" id="2.7.13.3"/>
    </reaction>
</comment>
<dbReference type="InterPro" id="IPR004105">
    <property type="entry name" value="CheA-like_dim"/>
</dbReference>
<protein>
    <recommendedName>
        <fullName evidence="3">Chemotaxis protein CheA</fullName>
        <ecNumber evidence="2">2.7.13.3</ecNumber>
    </recommendedName>
</protein>
<dbReference type="InterPro" id="IPR036641">
    <property type="entry name" value="HPT_dom_sf"/>
</dbReference>
<evidence type="ECO:0000256" key="5">
    <source>
        <dbReference type="ARBA" id="ARBA00022553"/>
    </source>
</evidence>
<dbReference type="InterPro" id="IPR002545">
    <property type="entry name" value="CheW-lke_dom"/>
</dbReference>
<evidence type="ECO:0000256" key="10">
    <source>
        <dbReference type="ARBA" id="ARBA00023012"/>
    </source>
</evidence>
<keyword evidence="9" id="KW-0067">ATP-binding</keyword>
<dbReference type="EC" id="2.7.13.3" evidence="2"/>
<dbReference type="InterPro" id="IPR036097">
    <property type="entry name" value="HisK_dim/P_sf"/>
</dbReference>
<feature type="domain" description="HPt" evidence="16">
    <location>
        <begin position="1"/>
        <end position="101"/>
    </location>
</feature>
<organism evidence="17 18">
    <name type="scientific">Vibrio porteresiae DSM 19223</name>
    <dbReference type="NCBI Taxonomy" id="1123496"/>
    <lineage>
        <taxon>Bacteria</taxon>
        <taxon>Pseudomonadati</taxon>
        <taxon>Pseudomonadota</taxon>
        <taxon>Gammaproteobacteria</taxon>
        <taxon>Vibrionales</taxon>
        <taxon>Vibrionaceae</taxon>
        <taxon>Vibrio</taxon>
    </lineage>
</organism>
<dbReference type="InterPro" id="IPR036061">
    <property type="entry name" value="CheW-like_dom_sf"/>
</dbReference>